<keyword evidence="1" id="KW-0862">Zinc</keyword>
<evidence type="ECO:0000259" key="2">
    <source>
        <dbReference type="PROSITE" id="PS50157"/>
    </source>
</evidence>
<dbReference type="PROSITE" id="PS50157">
    <property type="entry name" value="ZINC_FINGER_C2H2_2"/>
    <property type="match status" value="1"/>
</dbReference>
<keyword evidence="4" id="KW-1185">Reference proteome</keyword>
<sequence>MPAIRRTSGSYYDRIFKKLISPRGPSKGHLFGCRYTGCTYKSTQRGNLKTHTKIHFGLKDIRCEHAFTTKDGCIVAPIVRCNFRTGDLASYIRHGNRIHPGQEKVADKRFDPDVSLDLDMTLVHELSRDCVSETFNCSELSDTQASFAESSHPETVYSHPCHTPPPEYSSIPGSPALSSFSFEGLPHAFASTSSRAEVLPFPLMDSTPSFGRLYNNSGASGLFSRSSMANMFAISSLHPPSNVSFVPSPAKNMRTNKVLSPVERTSFNNMFLLVPGSMPTPNEWDAFSMLGYPTVPCSGLIPTAASTLSTYFHSSLGENSSYSLFSQSNVFWSLDTPFSF</sequence>
<evidence type="ECO:0000313" key="3">
    <source>
        <dbReference type="EMBL" id="CAL1717469.1"/>
    </source>
</evidence>
<evidence type="ECO:0000256" key="1">
    <source>
        <dbReference type="PROSITE-ProRule" id="PRU00042"/>
    </source>
</evidence>
<protein>
    <recommendedName>
        <fullName evidence="2">C2H2-type domain-containing protein</fullName>
    </recommendedName>
</protein>
<reference evidence="4" key="1">
    <citation type="submission" date="2024-04" db="EMBL/GenBank/DDBJ databases">
        <authorList>
            <person name="Shaw F."/>
            <person name="Minotto A."/>
        </authorList>
    </citation>
    <scope>NUCLEOTIDE SEQUENCE [LARGE SCALE GENOMIC DNA]</scope>
</reference>
<keyword evidence="1" id="KW-0863">Zinc-finger</keyword>
<gene>
    <name evidence="3" type="ORF">GFSPODELE1_LOCUS11238</name>
</gene>
<dbReference type="Proteomes" id="UP001497453">
    <property type="component" value="Chromosome 9"/>
</dbReference>
<keyword evidence="1" id="KW-0479">Metal-binding</keyword>
<dbReference type="EMBL" id="OZ037952">
    <property type="protein sequence ID" value="CAL1717469.1"/>
    <property type="molecule type" value="Genomic_DNA"/>
</dbReference>
<accession>A0ABP1ED49</accession>
<feature type="domain" description="C2H2-type" evidence="2">
    <location>
        <begin position="31"/>
        <end position="60"/>
    </location>
</feature>
<proteinExistence type="predicted"/>
<organism evidence="3 4">
    <name type="scientific">Somion occarium</name>
    <dbReference type="NCBI Taxonomy" id="3059160"/>
    <lineage>
        <taxon>Eukaryota</taxon>
        <taxon>Fungi</taxon>
        <taxon>Dikarya</taxon>
        <taxon>Basidiomycota</taxon>
        <taxon>Agaricomycotina</taxon>
        <taxon>Agaricomycetes</taxon>
        <taxon>Polyporales</taxon>
        <taxon>Cerrenaceae</taxon>
        <taxon>Somion</taxon>
    </lineage>
</organism>
<dbReference type="InterPro" id="IPR013087">
    <property type="entry name" value="Znf_C2H2_type"/>
</dbReference>
<evidence type="ECO:0000313" key="4">
    <source>
        <dbReference type="Proteomes" id="UP001497453"/>
    </source>
</evidence>
<name>A0ABP1ED49_9APHY</name>